<dbReference type="InterPro" id="IPR001841">
    <property type="entry name" value="Znf_RING"/>
</dbReference>
<dbReference type="InterPro" id="IPR003879">
    <property type="entry name" value="Butyrophylin_SPRY"/>
</dbReference>
<evidence type="ECO:0000256" key="5">
    <source>
        <dbReference type="SAM" id="Coils"/>
    </source>
</evidence>
<dbReference type="PROSITE" id="PS50188">
    <property type="entry name" value="B302_SPRY"/>
    <property type="match status" value="1"/>
</dbReference>
<reference evidence="9" key="1">
    <citation type="submission" date="2025-08" db="UniProtKB">
        <authorList>
            <consortium name="Ensembl"/>
        </authorList>
    </citation>
    <scope>IDENTIFICATION</scope>
</reference>
<evidence type="ECO:0000259" key="8">
    <source>
        <dbReference type="PROSITE" id="PS50188"/>
    </source>
</evidence>
<dbReference type="InterPro" id="IPR000315">
    <property type="entry name" value="Znf_B-box"/>
</dbReference>
<reference evidence="9" key="2">
    <citation type="submission" date="2025-09" db="UniProtKB">
        <authorList>
            <consortium name="Ensembl"/>
        </authorList>
    </citation>
    <scope>IDENTIFICATION</scope>
</reference>
<keyword evidence="3" id="KW-0862">Zinc</keyword>
<dbReference type="PROSITE" id="PS50089">
    <property type="entry name" value="ZF_RING_2"/>
    <property type="match status" value="1"/>
</dbReference>
<dbReference type="SMART" id="SM00336">
    <property type="entry name" value="BBOX"/>
    <property type="match status" value="1"/>
</dbReference>
<dbReference type="SMART" id="SM00589">
    <property type="entry name" value="PRY"/>
    <property type="match status" value="1"/>
</dbReference>
<evidence type="ECO:0000256" key="3">
    <source>
        <dbReference type="ARBA" id="ARBA00022833"/>
    </source>
</evidence>
<dbReference type="Ensembl" id="ENSSRHT00000054950.1">
    <property type="protein sequence ID" value="ENSSRHP00000053451.1"/>
    <property type="gene ID" value="ENSSRHG00000026891.1"/>
</dbReference>
<evidence type="ECO:0000256" key="2">
    <source>
        <dbReference type="ARBA" id="ARBA00022771"/>
    </source>
</evidence>
<dbReference type="GO" id="GO:0016567">
    <property type="term" value="P:protein ubiquitination"/>
    <property type="evidence" value="ECO:0007669"/>
    <property type="project" value="InterPro"/>
</dbReference>
<proteinExistence type="predicted"/>
<feature type="domain" description="RING-type" evidence="6">
    <location>
        <begin position="14"/>
        <end position="55"/>
    </location>
</feature>
<dbReference type="InterPro" id="IPR013320">
    <property type="entry name" value="ConA-like_dom_sf"/>
</dbReference>
<name>A0A673JJW0_9TELE</name>
<keyword evidence="5" id="KW-0175">Coiled coil</keyword>
<keyword evidence="10" id="KW-1185">Reference proteome</keyword>
<organism evidence="9 10">
    <name type="scientific">Sinocyclocheilus rhinocerous</name>
    <dbReference type="NCBI Taxonomy" id="307959"/>
    <lineage>
        <taxon>Eukaryota</taxon>
        <taxon>Metazoa</taxon>
        <taxon>Chordata</taxon>
        <taxon>Craniata</taxon>
        <taxon>Vertebrata</taxon>
        <taxon>Euteleostomi</taxon>
        <taxon>Actinopterygii</taxon>
        <taxon>Neopterygii</taxon>
        <taxon>Teleostei</taxon>
        <taxon>Ostariophysi</taxon>
        <taxon>Cypriniformes</taxon>
        <taxon>Cyprinidae</taxon>
        <taxon>Cyprininae</taxon>
        <taxon>Sinocyclocheilus</taxon>
    </lineage>
</organism>
<dbReference type="SUPFAM" id="SSF57845">
    <property type="entry name" value="B-box zinc-binding domain"/>
    <property type="match status" value="1"/>
</dbReference>
<dbReference type="InterPro" id="IPR043136">
    <property type="entry name" value="B30.2/SPRY_sf"/>
</dbReference>
<dbReference type="InterPro" id="IPR001870">
    <property type="entry name" value="B30.2/SPRY"/>
</dbReference>
<dbReference type="Gene3D" id="2.60.120.920">
    <property type="match status" value="1"/>
</dbReference>
<dbReference type="InterPro" id="IPR050143">
    <property type="entry name" value="TRIM/RBCC"/>
</dbReference>
<dbReference type="Proteomes" id="UP000472270">
    <property type="component" value="Unassembled WGS sequence"/>
</dbReference>
<keyword evidence="2 4" id="KW-0863">Zinc-finger</keyword>
<feature type="coiled-coil region" evidence="5">
    <location>
        <begin position="136"/>
        <end position="229"/>
    </location>
</feature>
<dbReference type="Pfam" id="PF04564">
    <property type="entry name" value="U-box"/>
    <property type="match status" value="1"/>
</dbReference>
<evidence type="ECO:0000259" key="6">
    <source>
        <dbReference type="PROSITE" id="PS50089"/>
    </source>
</evidence>
<dbReference type="InterPro" id="IPR006574">
    <property type="entry name" value="PRY"/>
</dbReference>
<dbReference type="SUPFAM" id="SSF49899">
    <property type="entry name" value="Concanavalin A-like lectins/glucanases"/>
    <property type="match status" value="1"/>
</dbReference>
<accession>A0A673JJW0</accession>
<dbReference type="PANTHER" id="PTHR24103">
    <property type="entry name" value="E3 UBIQUITIN-PROTEIN LIGASE TRIM"/>
    <property type="match status" value="1"/>
</dbReference>
<dbReference type="Gene3D" id="3.30.160.60">
    <property type="entry name" value="Classic Zinc Finger"/>
    <property type="match status" value="1"/>
</dbReference>
<evidence type="ECO:0000256" key="4">
    <source>
        <dbReference type="PROSITE-ProRule" id="PRU00024"/>
    </source>
</evidence>
<dbReference type="SUPFAM" id="SSF57850">
    <property type="entry name" value="RING/U-box"/>
    <property type="match status" value="1"/>
</dbReference>
<dbReference type="InterPro" id="IPR003613">
    <property type="entry name" value="Ubox_domain"/>
</dbReference>
<dbReference type="PRINTS" id="PR01407">
    <property type="entry name" value="BUTYPHLNCDUF"/>
</dbReference>
<feature type="domain" description="B box-type" evidence="7">
    <location>
        <begin position="87"/>
        <end position="128"/>
    </location>
</feature>
<evidence type="ECO:0000259" key="7">
    <source>
        <dbReference type="PROSITE" id="PS50119"/>
    </source>
</evidence>
<protein>
    <submittedName>
        <fullName evidence="9">Uncharacterized protein</fullName>
    </submittedName>
</protein>
<sequence>KVRMDLLSVEDLTCPVCCEIFSFPVILSCTGHIVSKECLQKFWETRNTQECPICKRRSSKCEPLPNLVLKTLCESFTEKKRQISSTGSEVVCSLHNEHLKLFYLDDKQPVCIVCRDSEKHANHRFCLINEAVSLYKEELNTALESIQEKLKHTKETQAELTERHIKEELKKLHQFLQDEEEASITALRKEEEQKSQMMKEKLEEMNRQISALSDTIKDLEEKMNNSSMSFLNSSWKGKAQSSQQDPQMLSGALINVADHLRNLTFRVWKKMQQLVQNSPVTLDPNTANTCLILSDDLPSLRHSKTQQLVPNNPERFYPYACVLGSEGFNSGTHFWDVDIDFMLGYWSNHRIKPKEGNSFLLHQCLVHVV</sequence>
<keyword evidence="1" id="KW-0479">Metal-binding</keyword>
<evidence type="ECO:0000256" key="1">
    <source>
        <dbReference type="ARBA" id="ARBA00022723"/>
    </source>
</evidence>
<dbReference type="GO" id="GO:0004842">
    <property type="term" value="F:ubiquitin-protein transferase activity"/>
    <property type="evidence" value="ECO:0007669"/>
    <property type="project" value="InterPro"/>
</dbReference>
<dbReference type="PROSITE" id="PS50119">
    <property type="entry name" value="ZF_BBOX"/>
    <property type="match status" value="1"/>
</dbReference>
<dbReference type="GO" id="GO:0008270">
    <property type="term" value="F:zinc ion binding"/>
    <property type="evidence" value="ECO:0007669"/>
    <property type="project" value="UniProtKB-KW"/>
</dbReference>
<dbReference type="Pfam" id="PF13765">
    <property type="entry name" value="PRY"/>
    <property type="match status" value="1"/>
</dbReference>
<feature type="domain" description="B30.2/SPRY" evidence="8">
    <location>
        <begin position="260"/>
        <end position="369"/>
    </location>
</feature>
<evidence type="ECO:0000313" key="9">
    <source>
        <dbReference type="Ensembl" id="ENSSRHP00000053451.1"/>
    </source>
</evidence>
<evidence type="ECO:0000313" key="10">
    <source>
        <dbReference type="Proteomes" id="UP000472270"/>
    </source>
</evidence>
<dbReference type="Gene3D" id="3.30.40.10">
    <property type="entry name" value="Zinc/RING finger domain, C3HC4 (zinc finger)"/>
    <property type="match status" value="1"/>
</dbReference>
<dbReference type="InterPro" id="IPR013083">
    <property type="entry name" value="Znf_RING/FYVE/PHD"/>
</dbReference>
<dbReference type="AlphaFoldDB" id="A0A673JJW0"/>